<proteinExistence type="predicted"/>
<feature type="domain" description="Retrovirus-related Pol polyprotein from transposon TNT 1-94-like beta-barrel" evidence="1">
    <location>
        <begin position="52"/>
        <end position="98"/>
    </location>
</feature>
<protein>
    <recommendedName>
        <fullName evidence="1">Retrovirus-related Pol polyprotein from transposon TNT 1-94-like beta-barrel domain-containing protein</fullName>
    </recommendedName>
</protein>
<dbReference type="AlphaFoldDB" id="A0A1Y0B438"/>
<name>A0A1Y0B438_9LAMI</name>
<dbReference type="EMBL" id="KY774314">
    <property type="protein sequence ID" value="ART32181.1"/>
    <property type="molecule type" value="Genomic_DNA"/>
</dbReference>
<reference evidence="2" key="1">
    <citation type="submission" date="2017-03" db="EMBL/GenBank/DDBJ databases">
        <title>The mitochondrial genome of the carnivorous plant Utricularia reniformis (Lentibulariaceae): structure, comparative analysis and evolutionary landmarks.</title>
        <authorList>
            <person name="Silva S.R."/>
            <person name="Alvarenga D.O."/>
            <person name="Michael T.P."/>
            <person name="Miranda V.F.O."/>
            <person name="Varani A.M."/>
        </authorList>
    </citation>
    <scope>NUCLEOTIDE SEQUENCE</scope>
</reference>
<geneLocation type="mitochondrion" evidence="2"/>
<organism evidence="2">
    <name type="scientific">Utricularia reniformis</name>
    <dbReference type="NCBI Taxonomy" id="192314"/>
    <lineage>
        <taxon>Eukaryota</taxon>
        <taxon>Viridiplantae</taxon>
        <taxon>Streptophyta</taxon>
        <taxon>Embryophyta</taxon>
        <taxon>Tracheophyta</taxon>
        <taxon>Spermatophyta</taxon>
        <taxon>Magnoliopsida</taxon>
        <taxon>eudicotyledons</taxon>
        <taxon>Gunneridae</taxon>
        <taxon>Pentapetalae</taxon>
        <taxon>asterids</taxon>
        <taxon>lamiids</taxon>
        <taxon>Lamiales</taxon>
        <taxon>Lentibulariaceae</taxon>
        <taxon>Utricularia</taxon>
    </lineage>
</organism>
<dbReference type="InterPro" id="IPR054722">
    <property type="entry name" value="PolX-like_BBD"/>
</dbReference>
<sequence length="134" mass="15150">MNVNNVSTTAKQPDAKALILLLDLPMGMHMVKVFCHSLLIQLILHLTHMIRVIDSGATDHMCLNLELFDQVYDVSGIEINLPNGSQALSCHIGSVKVSPTWKECFMFPRSNRILSLLGSDSWLLSHPWEFRHVR</sequence>
<evidence type="ECO:0000259" key="1">
    <source>
        <dbReference type="Pfam" id="PF22936"/>
    </source>
</evidence>
<gene>
    <name evidence="2" type="ORF">AEK19_MT2022</name>
</gene>
<dbReference type="Pfam" id="PF22936">
    <property type="entry name" value="Pol_BBD"/>
    <property type="match status" value="1"/>
</dbReference>
<evidence type="ECO:0000313" key="2">
    <source>
        <dbReference type="EMBL" id="ART32181.1"/>
    </source>
</evidence>
<keyword evidence="2" id="KW-0496">Mitochondrion</keyword>
<accession>A0A1Y0B438</accession>